<protein>
    <submittedName>
        <fullName evidence="1">Uncharacterized protein</fullName>
    </submittedName>
</protein>
<dbReference type="RefSeq" id="WP_311785651.1">
    <property type="nucleotide sequence ID" value="NZ_JALDYY010000002.1"/>
</dbReference>
<reference evidence="1" key="1">
    <citation type="submission" date="2022-03" db="EMBL/GenBank/DDBJ databases">
        <title>Fererhizobium litorale gen. nov., sp. nov., isolated from sandy sediments of the Sea of Japan seashore.</title>
        <authorList>
            <person name="Romanenko L."/>
            <person name="Kurilenko V."/>
            <person name="Otstavnykh N."/>
            <person name="Svetashev V."/>
            <person name="Tekutyeva L."/>
            <person name="Isaeva M."/>
            <person name="Mikhailov V."/>
        </authorList>
    </citation>
    <scope>NUCLEOTIDE SEQUENCE</scope>
    <source>
        <strain evidence="1">KMM 9576</strain>
    </source>
</reference>
<evidence type="ECO:0000313" key="2">
    <source>
        <dbReference type="Proteomes" id="UP001161580"/>
    </source>
</evidence>
<dbReference type="AlphaFoldDB" id="A0AAE3QCM8"/>
<gene>
    <name evidence="1" type="ORF">MRS75_05200</name>
</gene>
<dbReference type="Proteomes" id="UP001161580">
    <property type="component" value="Unassembled WGS sequence"/>
</dbReference>
<comment type="caution">
    <text evidence="1">The sequence shown here is derived from an EMBL/GenBank/DDBJ whole genome shotgun (WGS) entry which is preliminary data.</text>
</comment>
<dbReference type="EMBL" id="JALDYZ010000002">
    <property type="protein sequence ID" value="MDI7921480.1"/>
    <property type="molecule type" value="Genomic_DNA"/>
</dbReference>
<accession>A0AAE3QCM8</accession>
<organism evidence="1 2">
    <name type="scientific">Ferirhizobium litorale</name>
    <dbReference type="NCBI Taxonomy" id="2927786"/>
    <lineage>
        <taxon>Bacteria</taxon>
        <taxon>Pseudomonadati</taxon>
        <taxon>Pseudomonadota</taxon>
        <taxon>Alphaproteobacteria</taxon>
        <taxon>Hyphomicrobiales</taxon>
        <taxon>Rhizobiaceae</taxon>
        <taxon>Ferirhizobium</taxon>
    </lineage>
</organism>
<sequence>MTYSSSSQHDASDVQDPKVVRILDPVDIQGLTQFTENGVMRGIGSAVISARWNFVARVRVPGVTFRSNVMASIAELFQNPEDGGAFSKPDIGPAHMYVRAVAPKRDEVWVSGYIDWERNLPVRVSVFIGF</sequence>
<evidence type="ECO:0000313" key="1">
    <source>
        <dbReference type="EMBL" id="MDI7921480.1"/>
    </source>
</evidence>
<keyword evidence="2" id="KW-1185">Reference proteome</keyword>
<proteinExistence type="predicted"/>
<name>A0AAE3QCM8_9HYPH</name>